<gene>
    <name evidence="3" type="primary">40</name>
    <name evidence="3" type="ORF">SEA_ELERI_40</name>
</gene>
<dbReference type="OrthoDB" id="2514at10239"/>
<evidence type="ECO:0000313" key="3">
    <source>
        <dbReference type="EMBL" id="AUX83378.1"/>
    </source>
</evidence>
<dbReference type="InterPro" id="IPR014001">
    <property type="entry name" value="Helicase_ATP-bd"/>
</dbReference>
<dbReference type="GO" id="GO:0031297">
    <property type="term" value="P:replication fork processing"/>
    <property type="evidence" value="ECO:0007669"/>
    <property type="project" value="TreeGrafter"/>
</dbReference>
<dbReference type="PANTHER" id="PTHR45766:SF6">
    <property type="entry name" value="SWI_SNF-RELATED MATRIX-ASSOCIATED ACTIN-DEPENDENT REGULATOR OF CHROMATIN SUBFAMILY A-LIKE PROTEIN 1"/>
    <property type="match status" value="1"/>
</dbReference>
<dbReference type="GeneID" id="40099859"/>
<dbReference type="KEGG" id="vg:40099859"/>
<dbReference type="GO" id="GO:0005524">
    <property type="term" value="F:ATP binding"/>
    <property type="evidence" value="ECO:0007669"/>
    <property type="project" value="InterPro"/>
</dbReference>
<dbReference type="InterPro" id="IPR001650">
    <property type="entry name" value="Helicase_C-like"/>
</dbReference>
<dbReference type="GO" id="GO:0004386">
    <property type="term" value="F:helicase activity"/>
    <property type="evidence" value="ECO:0007669"/>
    <property type="project" value="UniProtKB-KW"/>
</dbReference>
<dbReference type="SMART" id="SM00487">
    <property type="entry name" value="DEXDc"/>
    <property type="match status" value="1"/>
</dbReference>
<proteinExistence type="predicted"/>
<dbReference type="SUPFAM" id="SSF52540">
    <property type="entry name" value="P-loop containing nucleoside triphosphate hydrolases"/>
    <property type="match status" value="2"/>
</dbReference>
<protein>
    <submittedName>
        <fullName evidence="3">DNA helicase</fullName>
    </submittedName>
</protein>
<dbReference type="GO" id="GO:0006281">
    <property type="term" value="P:DNA repair"/>
    <property type="evidence" value="ECO:0007669"/>
    <property type="project" value="TreeGrafter"/>
</dbReference>
<dbReference type="PANTHER" id="PTHR45766">
    <property type="entry name" value="DNA ANNEALING HELICASE AND ENDONUCLEASE ZRANB3 FAMILY MEMBER"/>
    <property type="match status" value="1"/>
</dbReference>
<organism evidence="3 4">
    <name type="scientific">Microbacterium phage Eleri</name>
    <dbReference type="NCBI Taxonomy" id="2079581"/>
    <lineage>
        <taxon>Viruses</taxon>
        <taxon>Duplodnaviria</taxon>
        <taxon>Heunggongvirae</taxon>
        <taxon>Uroviricota</taxon>
        <taxon>Caudoviricetes</taxon>
        <taxon>Elerivirus</taxon>
        <taxon>Elerivirus eleri</taxon>
    </lineage>
</organism>
<dbReference type="EMBL" id="MG839027">
    <property type="protein sequence ID" value="AUX83378.1"/>
    <property type="molecule type" value="Genomic_DNA"/>
</dbReference>
<evidence type="ECO:0000256" key="1">
    <source>
        <dbReference type="ARBA" id="ARBA00022801"/>
    </source>
</evidence>
<dbReference type="InterPro" id="IPR027417">
    <property type="entry name" value="P-loop_NTPase"/>
</dbReference>
<dbReference type="InterPro" id="IPR000330">
    <property type="entry name" value="SNF2_N"/>
</dbReference>
<dbReference type="GO" id="GO:0016787">
    <property type="term" value="F:hydrolase activity"/>
    <property type="evidence" value="ECO:0007669"/>
    <property type="project" value="UniProtKB-KW"/>
</dbReference>
<keyword evidence="4" id="KW-1185">Reference proteome</keyword>
<dbReference type="Pfam" id="PF00271">
    <property type="entry name" value="Helicase_C"/>
    <property type="match status" value="1"/>
</dbReference>
<dbReference type="Pfam" id="PF00176">
    <property type="entry name" value="SNF2-rel_dom"/>
    <property type="match status" value="1"/>
</dbReference>
<feature type="domain" description="Helicase ATP-binding" evidence="2">
    <location>
        <begin position="2"/>
        <end position="198"/>
    </location>
</feature>
<keyword evidence="3" id="KW-0067">ATP-binding</keyword>
<dbReference type="Gene3D" id="3.40.50.300">
    <property type="entry name" value="P-loop containing nucleotide triphosphate hydrolases"/>
    <property type="match status" value="2"/>
</dbReference>
<keyword evidence="3" id="KW-0347">Helicase</keyword>
<reference evidence="3 4" key="1">
    <citation type="submission" date="2018-01" db="EMBL/GenBank/DDBJ databases">
        <authorList>
            <person name="Jones A.E."/>
            <person name="Sivanathan V."/>
            <person name="Betsko A.J."/>
            <person name="Aull H.G."/>
            <person name="Zack K.M."/>
            <person name="Kukan E.N."/>
            <person name="Garlena R.A."/>
            <person name="Russell D.A."/>
            <person name="Pope W.H."/>
            <person name="Jacobs-Sera D."/>
            <person name="Hatfull G.F."/>
        </authorList>
    </citation>
    <scope>NUCLEOTIDE SEQUENCE [LARGE SCALE GENOMIC DNA]</scope>
</reference>
<evidence type="ECO:0000259" key="2">
    <source>
        <dbReference type="SMART" id="SM00487"/>
    </source>
</evidence>
<sequence>MKLRDSQRVALKVLTEPGRTFAALWAEPRSGKTAVALKWIEHHKPRVAVIVGPKIAEATWKTEAAKWLGITYRFFPLTAGNTYPTEAMFRGTTLLFVNYDQFGKAPWKRLKPFLDKMSKLCTGQGMMLLDESHIIKTPSSVFGRNIRPLASKWKYRLLMTGTPVTNPSQIDAVYGQWTFLDPAIRDHWPSARDFREHFGEWSTVKGFPELVRPIRQYELNRYIQPNVITMVGPGDPVPVRRVRYPVPESVMGAHRAMLKKGVVYYRGRKWLSDPKRATDDDTAVIGLNPLTRLLRMRTLVGGWLKDDEGRSFTVPEAARARLGALGSVLRRCKGKTIVACTHLWEVRLVERYLRRKGIGHLVITGATPEKNHVIEAFQRDPDARVLLVQPRTVAMAVDISVAQDLIWYTSDFNYVTFKQTSDRIKLSPASPTVWFLCGRGTVDEDVWTTLQEDHDHLHKVVQRINRRRKI</sequence>
<keyword evidence="3" id="KW-0547">Nucleotide-binding</keyword>
<name>A0A2L0HNT7_9CAUD</name>
<keyword evidence="1" id="KW-0378">Hydrolase</keyword>
<accession>A0A2L0HNT7</accession>
<dbReference type="RefSeq" id="YP_009623078.1">
    <property type="nucleotide sequence ID" value="NC_042109.1"/>
</dbReference>
<dbReference type="Proteomes" id="UP000241926">
    <property type="component" value="Segment"/>
</dbReference>
<evidence type="ECO:0000313" key="4">
    <source>
        <dbReference type="Proteomes" id="UP000241926"/>
    </source>
</evidence>